<dbReference type="Proteomes" id="UP000601990">
    <property type="component" value="Unassembled WGS sequence"/>
</dbReference>
<dbReference type="RefSeq" id="WP_169197083.1">
    <property type="nucleotide sequence ID" value="NZ_WTVH02000008.1"/>
</dbReference>
<accession>A0ABX1MUR7</accession>
<comment type="subcellular location">
    <subcellularLocation>
        <location evidence="1">Cell inner membrane</location>
        <topology evidence="1">Peripheral membrane protein</topology>
        <orientation evidence="1">Cytoplasmic side</orientation>
    </subcellularLocation>
</comment>
<dbReference type="EC" id="2.4.99.23" evidence="10"/>
<dbReference type="PANTHER" id="PTHR30160:SF19">
    <property type="entry name" value="LIPOPOLYSACCHARIDE HEPTOSYLTRANSFERASE 1"/>
    <property type="match status" value="1"/>
</dbReference>
<keyword evidence="3" id="KW-1003">Cell membrane</keyword>
<organism evidence="14 15">
    <name type="scientific">Aromatoleum buckelii</name>
    <dbReference type="NCBI Taxonomy" id="200254"/>
    <lineage>
        <taxon>Bacteria</taxon>
        <taxon>Pseudomonadati</taxon>
        <taxon>Pseudomonadota</taxon>
        <taxon>Betaproteobacteria</taxon>
        <taxon>Rhodocyclales</taxon>
        <taxon>Rhodocyclaceae</taxon>
        <taxon>Aromatoleum</taxon>
    </lineage>
</organism>
<dbReference type="NCBIfam" id="TIGR02193">
    <property type="entry name" value="heptsyl_trn_I"/>
    <property type="match status" value="1"/>
</dbReference>
<evidence type="ECO:0000256" key="12">
    <source>
        <dbReference type="ARBA" id="ARBA00044330"/>
    </source>
</evidence>
<dbReference type="InterPro" id="IPR002201">
    <property type="entry name" value="Glyco_trans_9"/>
</dbReference>
<evidence type="ECO:0000256" key="11">
    <source>
        <dbReference type="ARBA" id="ARBA00044190"/>
    </source>
</evidence>
<name>A0ABX1MUR7_9RHOO</name>
<dbReference type="CDD" id="cd03789">
    <property type="entry name" value="GT9_LPS_heptosyltransferase"/>
    <property type="match status" value="1"/>
</dbReference>
<evidence type="ECO:0000313" key="15">
    <source>
        <dbReference type="Proteomes" id="UP000601990"/>
    </source>
</evidence>
<keyword evidence="6" id="KW-0808">Transferase</keyword>
<evidence type="ECO:0000256" key="10">
    <source>
        <dbReference type="ARBA" id="ARBA00044041"/>
    </source>
</evidence>
<evidence type="ECO:0000256" key="2">
    <source>
        <dbReference type="ARBA" id="ARBA00004713"/>
    </source>
</evidence>
<dbReference type="SUPFAM" id="SSF53756">
    <property type="entry name" value="UDP-Glycosyltransferase/glycogen phosphorylase"/>
    <property type="match status" value="1"/>
</dbReference>
<dbReference type="InterPro" id="IPR011908">
    <property type="entry name" value="LipoPS_heptosylTferase-I"/>
</dbReference>
<reference evidence="14" key="1">
    <citation type="submission" date="2019-12" db="EMBL/GenBank/DDBJ databases">
        <title>Comparative genomics gives insights into the taxonomy of the Azoarcus-Aromatoleum group and reveals separate origins of nif in the plant-associated Azoarcus and non-plant-associated Aromatoleum sub-groups.</title>
        <authorList>
            <person name="Lafos M."/>
            <person name="Maluk M."/>
            <person name="Batista M."/>
            <person name="Junghare M."/>
            <person name="Carmona M."/>
            <person name="Faoro H."/>
            <person name="Cruz L.M."/>
            <person name="Battistoni F."/>
            <person name="De Souza E."/>
            <person name="Pedrosa F."/>
            <person name="Chen W.-M."/>
            <person name="Poole P.S."/>
            <person name="Dixon R.A."/>
            <person name="James E.K."/>
        </authorList>
    </citation>
    <scope>NUCLEOTIDE SEQUENCE</scope>
    <source>
        <strain evidence="14">U120</strain>
    </source>
</reference>
<evidence type="ECO:0000256" key="7">
    <source>
        <dbReference type="ARBA" id="ARBA00022985"/>
    </source>
</evidence>
<keyword evidence="4" id="KW-0997">Cell inner membrane</keyword>
<comment type="similarity">
    <text evidence="9">Belongs to the glycosyltransferase 9 family.</text>
</comment>
<keyword evidence="15" id="KW-1185">Reference proteome</keyword>
<evidence type="ECO:0000256" key="1">
    <source>
        <dbReference type="ARBA" id="ARBA00004515"/>
    </source>
</evidence>
<comment type="catalytic activity">
    <reaction evidence="13">
        <text>an alpha-Kdo-(2-&gt;4)-alpha-Kdo-(2-&gt;6)-lipid A + ADP-L-glycero-beta-D-manno-heptose = an L-alpha-D-Hep-(1-&gt;5)-[alpha-Kdo-(2-&gt;4)]-alpha-Kdo-(2-&gt;6)-lipid A + ADP + H(+)</text>
        <dbReference type="Rhea" id="RHEA:74067"/>
        <dbReference type="ChEBI" id="CHEBI:15378"/>
        <dbReference type="ChEBI" id="CHEBI:61506"/>
        <dbReference type="ChEBI" id="CHEBI:176431"/>
        <dbReference type="ChEBI" id="CHEBI:193068"/>
        <dbReference type="ChEBI" id="CHEBI:456216"/>
        <dbReference type="EC" id="2.4.99.23"/>
    </reaction>
</comment>
<dbReference type="Pfam" id="PF01075">
    <property type="entry name" value="Glyco_transf_9"/>
    <property type="match status" value="1"/>
</dbReference>
<keyword evidence="5" id="KW-0328">Glycosyltransferase</keyword>
<evidence type="ECO:0000256" key="5">
    <source>
        <dbReference type="ARBA" id="ARBA00022676"/>
    </source>
</evidence>
<dbReference type="PANTHER" id="PTHR30160">
    <property type="entry name" value="TETRAACYLDISACCHARIDE 4'-KINASE-RELATED"/>
    <property type="match status" value="1"/>
</dbReference>
<proteinExistence type="inferred from homology"/>
<evidence type="ECO:0000256" key="6">
    <source>
        <dbReference type="ARBA" id="ARBA00022679"/>
    </source>
</evidence>
<sequence length="389" mass="42191">MRVLIVKTSSLGDVIHTLPALTDAARAISGIRFDWVVEEAFAEIPSWHPAVDRVIPVAVRRWRKTPVKALVSGEWRRFKRAVAATRYDATIDAQGLLKSALLTRYGSKPVHGLDQDSAREPIASRFYTHAHAVPVGRHAVERLRELFARALGYPVPQGPVTYGLDRHRLASVDNPEPYLLLLHGTTWVTKHWPELYWRRLIALATAAGWAIRLPWGNAVEEARAQRLAAGQPAVTVLPQLKLVGIAAEIAGARACVAVDTGLGHLAAAFGVPTLSLFGPTNPGFTGAWGPNQFHVASNMACAPCLQRRCTHVPTADERAHFDLVAEQPLCFTRIGPEQVWSALQRILDGKTSAEGVPAVHPLAADGALGGFDPSPGPLVHTMFDRKASG</sequence>
<evidence type="ECO:0000256" key="8">
    <source>
        <dbReference type="ARBA" id="ARBA00023136"/>
    </source>
</evidence>
<keyword evidence="8" id="KW-0472">Membrane</keyword>
<evidence type="ECO:0000256" key="4">
    <source>
        <dbReference type="ARBA" id="ARBA00022519"/>
    </source>
</evidence>
<evidence type="ECO:0000256" key="13">
    <source>
        <dbReference type="ARBA" id="ARBA00049201"/>
    </source>
</evidence>
<comment type="caution">
    <text evidence="14">The sequence shown here is derived from an EMBL/GenBank/DDBJ whole genome shotgun (WGS) entry which is preliminary data.</text>
</comment>
<comment type="pathway">
    <text evidence="2">Bacterial outer membrane biogenesis; LPS core biosynthesis.</text>
</comment>
<protein>
    <recommendedName>
        <fullName evidence="11">Lipopolysaccharide heptosyltransferase 1</fullName>
        <ecNumber evidence="10">2.4.99.23</ecNumber>
    </recommendedName>
    <alternativeName>
        <fullName evidence="12">ADP-heptose:lipopolysaccharide heptosyltransferase I</fullName>
    </alternativeName>
</protein>
<gene>
    <name evidence="14" type="primary">waaC</name>
    <name evidence="14" type="ORF">GO608_00020</name>
</gene>
<dbReference type="Gene3D" id="3.40.50.2000">
    <property type="entry name" value="Glycogen Phosphorylase B"/>
    <property type="match status" value="2"/>
</dbReference>
<keyword evidence="7" id="KW-0448">Lipopolysaccharide biosynthesis</keyword>
<dbReference type="InterPro" id="IPR051199">
    <property type="entry name" value="LPS_LOS_Heptosyltrfase"/>
</dbReference>
<evidence type="ECO:0000256" key="9">
    <source>
        <dbReference type="ARBA" id="ARBA00043995"/>
    </source>
</evidence>
<evidence type="ECO:0000313" key="14">
    <source>
        <dbReference type="EMBL" id="NMF91718.1"/>
    </source>
</evidence>
<evidence type="ECO:0000256" key="3">
    <source>
        <dbReference type="ARBA" id="ARBA00022475"/>
    </source>
</evidence>
<dbReference type="EMBL" id="WTVH01000001">
    <property type="protein sequence ID" value="NMF91718.1"/>
    <property type="molecule type" value="Genomic_DNA"/>
</dbReference>